<evidence type="ECO:0000256" key="12">
    <source>
        <dbReference type="ARBA" id="ARBA00022695"/>
    </source>
</evidence>
<keyword evidence="8" id="KW-1003">Cell membrane</keyword>
<dbReference type="AlphaFoldDB" id="A0A2A8CWF6"/>
<sequence length="274" mass="28538">MSDSLRRVLTALVAAPVVLGLAYLGGWPFAVLIAGIGMVAQSEIFDIARSSGVEPYAPIGYLLGALIVAGVMIPELWAVAIAVIVGFISLAPFLVERGGFLANVMVTLASALYPTGLLAALVTIREGRGPLIDDLGAFFVVMLIFFLVWATDIFALYTGKAIGRTKLAPSISPNKTWEGSVGGVLAAGLVAIGFKLTGAVDLAWVHLAAMVVICGVVSQAGDLAESQIKRSAGVKDASSILPGHGGLFDRFDSMVVAAPLAYLYLVYVAKVFII</sequence>
<feature type="transmembrane region" description="Helical" evidence="19">
    <location>
        <begin position="12"/>
        <end position="39"/>
    </location>
</feature>
<dbReference type="RefSeq" id="WP_098076513.1">
    <property type="nucleotide sequence ID" value="NZ_PDEQ01000006.1"/>
</dbReference>
<evidence type="ECO:0000256" key="7">
    <source>
        <dbReference type="ARBA" id="ARBA00019373"/>
    </source>
</evidence>
<evidence type="ECO:0000256" key="1">
    <source>
        <dbReference type="ARBA" id="ARBA00001698"/>
    </source>
</evidence>
<protein>
    <recommendedName>
        <fullName evidence="7 18">Phosphatidate cytidylyltransferase</fullName>
        <ecNumber evidence="6 18">2.7.7.41</ecNumber>
    </recommendedName>
</protein>
<keyword evidence="16" id="KW-0594">Phospholipid biosynthesis</keyword>
<keyword evidence="9" id="KW-0444">Lipid biosynthesis</keyword>
<dbReference type="Proteomes" id="UP000220102">
    <property type="component" value="Unassembled WGS sequence"/>
</dbReference>
<evidence type="ECO:0000256" key="11">
    <source>
        <dbReference type="ARBA" id="ARBA00022692"/>
    </source>
</evidence>
<feature type="transmembrane region" description="Helical" evidence="19">
    <location>
        <begin position="177"/>
        <end position="196"/>
    </location>
</feature>
<dbReference type="Pfam" id="PF01148">
    <property type="entry name" value="CTP_transf_1"/>
    <property type="match status" value="1"/>
</dbReference>
<keyword evidence="14" id="KW-0443">Lipid metabolism</keyword>
<organism evidence="20 21">
    <name type="scientific">Longibacter salinarum</name>
    <dbReference type="NCBI Taxonomy" id="1850348"/>
    <lineage>
        <taxon>Bacteria</taxon>
        <taxon>Pseudomonadati</taxon>
        <taxon>Rhodothermota</taxon>
        <taxon>Rhodothermia</taxon>
        <taxon>Rhodothermales</taxon>
        <taxon>Salisaetaceae</taxon>
        <taxon>Longibacter</taxon>
    </lineage>
</organism>
<comment type="subcellular location">
    <subcellularLocation>
        <location evidence="2">Cell membrane</location>
        <topology evidence="2">Multi-pass membrane protein</topology>
    </subcellularLocation>
</comment>
<evidence type="ECO:0000256" key="13">
    <source>
        <dbReference type="ARBA" id="ARBA00022989"/>
    </source>
</evidence>
<feature type="transmembrane region" description="Helical" evidence="19">
    <location>
        <begin position="254"/>
        <end position="273"/>
    </location>
</feature>
<feature type="transmembrane region" description="Helical" evidence="19">
    <location>
        <begin position="59"/>
        <end position="88"/>
    </location>
</feature>
<evidence type="ECO:0000256" key="4">
    <source>
        <dbReference type="ARBA" id="ARBA00005189"/>
    </source>
</evidence>
<accession>A0A2A8CWF6</accession>
<evidence type="ECO:0000256" key="9">
    <source>
        <dbReference type="ARBA" id="ARBA00022516"/>
    </source>
</evidence>
<proteinExistence type="inferred from homology"/>
<evidence type="ECO:0000256" key="18">
    <source>
        <dbReference type="RuleBase" id="RU003938"/>
    </source>
</evidence>
<dbReference type="GO" id="GO:0005886">
    <property type="term" value="C:plasma membrane"/>
    <property type="evidence" value="ECO:0007669"/>
    <property type="project" value="UniProtKB-SubCell"/>
</dbReference>
<evidence type="ECO:0000313" key="20">
    <source>
        <dbReference type="EMBL" id="PEN12941.1"/>
    </source>
</evidence>
<dbReference type="PROSITE" id="PS01315">
    <property type="entry name" value="CDS"/>
    <property type="match status" value="1"/>
</dbReference>
<name>A0A2A8CWF6_9BACT</name>
<evidence type="ECO:0000256" key="6">
    <source>
        <dbReference type="ARBA" id="ARBA00012487"/>
    </source>
</evidence>
<evidence type="ECO:0000256" key="2">
    <source>
        <dbReference type="ARBA" id="ARBA00004651"/>
    </source>
</evidence>
<keyword evidence="21" id="KW-1185">Reference proteome</keyword>
<dbReference type="UniPathway" id="UPA00557">
    <property type="reaction ID" value="UER00614"/>
</dbReference>
<feature type="transmembrane region" description="Helical" evidence="19">
    <location>
        <begin position="136"/>
        <end position="157"/>
    </location>
</feature>
<keyword evidence="17" id="KW-1208">Phospholipid metabolism</keyword>
<evidence type="ECO:0000256" key="15">
    <source>
        <dbReference type="ARBA" id="ARBA00023136"/>
    </source>
</evidence>
<evidence type="ECO:0000256" key="8">
    <source>
        <dbReference type="ARBA" id="ARBA00022475"/>
    </source>
</evidence>
<keyword evidence="13 19" id="KW-1133">Transmembrane helix</keyword>
<dbReference type="PANTHER" id="PTHR46382">
    <property type="entry name" value="PHOSPHATIDATE CYTIDYLYLTRANSFERASE"/>
    <property type="match status" value="1"/>
</dbReference>
<feature type="transmembrane region" description="Helical" evidence="19">
    <location>
        <begin position="100"/>
        <end position="124"/>
    </location>
</feature>
<dbReference type="GO" id="GO:0004605">
    <property type="term" value="F:phosphatidate cytidylyltransferase activity"/>
    <property type="evidence" value="ECO:0007669"/>
    <property type="project" value="UniProtKB-EC"/>
</dbReference>
<keyword evidence="12 18" id="KW-0548">Nucleotidyltransferase</keyword>
<dbReference type="PANTHER" id="PTHR46382:SF1">
    <property type="entry name" value="PHOSPHATIDATE CYTIDYLYLTRANSFERASE"/>
    <property type="match status" value="1"/>
</dbReference>
<reference evidence="20 21" key="1">
    <citation type="submission" date="2017-10" db="EMBL/GenBank/DDBJ databases">
        <title>Draft genome of Longibacter Salinarum.</title>
        <authorList>
            <person name="Goh K.M."/>
            <person name="Shamsir M.S."/>
            <person name="Lim S.W."/>
        </authorList>
    </citation>
    <scope>NUCLEOTIDE SEQUENCE [LARGE SCALE GENOMIC DNA]</scope>
    <source>
        <strain evidence="20 21">KCTC 52045</strain>
    </source>
</reference>
<dbReference type="EC" id="2.7.7.41" evidence="6 18"/>
<comment type="caution">
    <text evidence="20">The sequence shown here is derived from an EMBL/GenBank/DDBJ whole genome shotgun (WGS) entry which is preliminary data.</text>
</comment>
<dbReference type="EMBL" id="PDEQ01000006">
    <property type="protein sequence ID" value="PEN12941.1"/>
    <property type="molecule type" value="Genomic_DNA"/>
</dbReference>
<evidence type="ECO:0000256" key="19">
    <source>
        <dbReference type="SAM" id="Phobius"/>
    </source>
</evidence>
<dbReference type="OrthoDB" id="9799199at2"/>
<keyword evidence="11 18" id="KW-0812">Transmembrane</keyword>
<comment type="pathway">
    <text evidence="3 18">Phospholipid metabolism; CDP-diacylglycerol biosynthesis; CDP-diacylglycerol from sn-glycerol 3-phosphate: step 3/3.</text>
</comment>
<comment type="pathway">
    <text evidence="4">Lipid metabolism.</text>
</comment>
<comment type="similarity">
    <text evidence="5 18">Belongs to the CDS family.</text>
</comment>
<comment type="catalytic activity">
    <reaction evidence="1 18">
        <text>a 1,2-diacyl-sn-glycero-3-phosphate + CTP + H(+) = a CDP-1,2-diacyl-sn-glycerol + diphosphate</text>
        <dbReference type="Rhea" id="RHEA:16229"/>
        <dbReference type="ChEBI" id="CHEBI:15378"/>
        <dbReference type="ChEBI" id="CHEBI:33019"/>
        <dbReference type="ChEBI" id="CHEBI:37563"/>
        <dbReference type="ChEBI" id="CHEBI:58332"/>
        <dbReference type="ChEBI" id="CHEBI:58608"/>
        <dbReference type="EC" id="2.7.7.41"/>
    </reaction>
</comment>
<keyword evidence="15 19" id="KW-0472">Membrane</keyword>
<evidence type="ECO:0000256" key="17">
    <source>
        <dbReference type="ARBA" id="ARBA00023264"/>
    </source>
</evidence>
<evidence type="ECO:0000256" key="10">
    <source>
        <dbReference type="ARBA" id="ARBA00022679"/>
    </source>
</evidence>
<evidence type="ECO:0000313" key="21">
    <source>
        <dbReference type="Proteomes" id="UP000220102"/>
    </source>
</evidence>
<gene>
    <name evidence="20" type="ORF">CRI94_13145</name>
</gene>
<evidence type="ECO:0000256" key="3">
    <source>
        <dbReference type="ARBA" id="ARBA00005119"/>
    </source>
</evidence>
<dbReference type="InterPro" id="IPR000374">
    <property type="entry name" value="PC_trans"/>
</dbReference>
<dbReference type="GO" id="GO:0016024">
    <property type="term" value="P:CDP-diacylglycerol biosynthetic process"/>
    <property type="evidence" value="ECO:0007669"/>
    <property type="project" value="UniProtKB-UniPathway"/>
</dbReference>
<evidence type="ECO:0000256" key="5">
    <source>
        <dbReference type="ARBA" id="ARBA00010185"/>
    </source>
</evidence>
<evidence type="ECO:0000256" key="16">
    <source>
        <dbReference type="ARBA" id="ARBA00023209"/>
    </source>
</evidence>
<keyword evidence="10 18" id="KW-0808">Transferase</keyword>
<evidence type="ECO:0000256" key="14">
    <source>
        <dbReference type="ARBA" id="ARBA00023098"/>
    </source>
</evidence>